<protein>
    <submittedName>
        <fullName evidence="4">UDP-glucose/GDP-mannose dehydrogenase, N-terminal</fullName>
    </submittedName>
</protein>
<dbReference type="SUPFAM" id="SSF51735">
    <property type="entry name" value="NAD(P)-binding Rossmann-fold domains"/>
    <property type="match status" value="1"/>
</dbReference>
<dbReference type="PANTHER" id="PTHR43750">
    <property type="entry name" value="UDP-GLUCOSE 6-DEHYDROGENASE TUAD"/>
    <property type="match status" value="1"/>
</dbReference>
<feature type="domain" description="UDP-glucose/GDP-mannose dehydrogenase dimerisation" evidence="2">
    <location>
        <begin position="191"/>
        <end position="281"/>
    </location>
</feature>
<accession>A0A6J5TB28</accession>
<evidence type="ECO:0000259" key="2">
    <source>
        <dbReference type="Pfam" id="PF00984"/>
    </source>
</evidence>
<dbReference type="Pfam" id="PF00984">
    <property type="entry name" value="UDPG_MGDP_dh"/>
    <property type="match status" value="1"/>
</dbReference>
<sequence length="788" mass="88413">MTGSVMKTVAMIGCGKLGLPCAEVMAEHYDVVGYDVVKDPAATIPMVDSIIEAVTGRDIIFVAVPTPHNPLYGGETPISNMEPMDFDYSMVVEVLKELNKVVTNDQLVVLISTVLPGTTRTVLLDYLQRGRFIYNPYLIAMGSVKWDMVNPECLIIGTEDGSITGDAQELIDFYQPLMNNQPRVNVGTWDEAEAIKIFYNTFISAKIGLVNMIQDVAEKNGNIDVDVVTDALKAATQRITGPRYLTAGLGDAGACHPRDNIALRWLANKLDLGYDLFQAIMGSRDAQAFNMARKLAELAQENNLPVVIHGKAYKPYVPYTIGSYSILVGHYVEHTGTRLYYVDPLTGDTDVPEGPAVVLMAHNPAITYAGTGVEVKTDEFYFDIQPNSIIVDPWRTINSVPGCRVVHYGNPKFNKPHITGGFLTPVYGGTMFRMINDTFTFERNANEPGLFLVNVAVNEINNEDAAEQLIKHIQSQGPFRPDDTFIFLTQYEGLIDHGTMVRNHLRKFWPELTNDQFIYSNELLTHSDALAWDGAEPYKHLSFMSINEWADTNLETTHNYQVKDKLFLSYNRVLRTHRCQLVAELKLRGLDSQGLISFVPDGEFYKGFKKNAIDVINSDQYISEADKARYAPLLTERMVIDDYDVTGNGPVVSNHYETTMLSVITETTWNRNEVFISEKTFNAIAHAHPFIIVGPAGTLKKLRELGFKTFVGILNEQYDDMEDHSTRLKMVAKEIQRLAQLDSTTRSLTYHQMSIVAFENQNILKNLTKSHFYNQGTLMSYLNSRSTV</sequence>
<evidence type="ECO:0000256" key="1">
    <source>
        <dbReference type="ARBA" id="ARBA00006601"/>
    </source>
</evidence>
<name>A0A6J5TB28_9CAUD</name>
<proteinExistence type="inferred from homology"/>
<evidence type="ECO:0000313" key="4">
    <source>
        <dbReference type="EMBL" id="CAB4241831.1"/>
    </source>
</evidence>
<gene>
    <name evidence="4" type="ORF">UFOVP71_369</name>
</gene>
<dbReference type="InterPro" id="IPR036291">
    <property type="entry name" value="NAD(P)-bd_dom_sf"/>
</dbReference>
<dbReference type="PANTHER" id="PTHR43750:SF3">
    <property type="entry name" value="UDP-GLUCOSE 6-DEHYDROGENASE TUAD"/>
    <property type="match status" value="1"/>
</dbReference>
<dbReference type="InterPro" id="IPR014026">
    <property type="entry name" value="UDP-Glc/GDP-Man_DH_dimer"/>
</dbReference>
<dbReference type="Gene3D" id="3.40.50.720">
    <property type="entry name" value="NAD(P)-binding Rossmann-like Domain"/>
    <property type="match status" value="2"/>
</dbReference>
<dbReference type="GO" id="GO:0051287">
    <property type="term" value="F:NAD binding"/>
    <property type="evidence" value="ECO:0007669"/>
    <property type="project" value="InterPro"/>
</dbReference>
<dbReference type="SUPFAM" id="SSF48179">
    <property type="entry name" value="6-phosphogluconate dehydrogenase C-terminal domain-like"/>
    <property type="match status" value="1"/>
</dbReference>
<dbReference type="EMBL" id="LR797824">
    <property type="protein sequence ID" value="CAB4241831.1"/>
    <property type="molecule type" value="Genomic_DNA"/>
</dbReference>
<reference evidence="4" key="1">
    <citation type="submission" date="2020-05" db="EMBL/GenBank/DDBJ databases">
        <authorList>
            <person name="Chiriac C."/>
            <person name="Salcher M."/>
            <person name="Ghai R."/>
            <person name="Kavagutti S V."/>
        </authorList>
    </citation>
    <scope>NUCLEOTIDE SEQUENCE</scope>
</reference>
<dbReference type="GO" id="GO:0016616">
    <property type="term" value="F:oxidoreductase activity, acting on the CH-OH group of donors, NAD or NADP as acceptor"/>
    <property type="evidence" value="ECO:0007669"/>
    <property type="project" value="InterPro"/>
</dbReference>
<comment type="similarity">
    <text evidence="1">Belongs to the UDP-glucose/GDP-mannose dehydrogenase family.</text>
</comment>
<dbReference type="Pfam" id="PF03721">
    <property type="entry name" value="UDPG_MGDP_dh_N"/>
    <property type="match status" value="1"/>
</dbReference>
<feature type="domain" description="UDP-glucose/GDP-mannose dehydrogenase N-terminal" evidence="3">
    <location>
        <begin position="52"/>
        <end position="163"/>
    </location>
</feature>
<evidence type="ECO:0000259" key="3">
    <source>
        <dbReference type="Pfam" id="PF03721"/>
    </source>
</evidence>
<dbReference type="InterPro" id="IPR001732">
    <property type="entry name" value="UDP-Glc/GDP-Man_DH_N"/>
</dbReference>
<organism evidence="4">
    <name type="scientific">uncultured Caudovirales phage</name>
    <dbReference type="NCBI Taxonomy" id="2100421"/>
    <lineage>
        <taxon>Viruses</taxon>
        <taxon>Duplodnaviria</taxon>
        <taxon>Heunggongvirae</taxon>
        <taxon>Uroviricota</taxon>
        <taxon>Caudoviricetes</taxon>
        <taxon>Peduoviridae</taxon>
        <taxon>Maltschvirus</taxon>
        <taxon>Maltschvirus maltsch</taxon>
    </lineage>
</organism>
<dbReference type="InterPro" id="IPR008927">
    <property type="entry name" value="6-PGluconate_DH-like_C_sf"/>
</dbReference>